<evidence type="ECO:0000313" key="3">
    <source>
        <dbReference type="Proteomes" id="UP000775129"/>
    </source>
</evidence>
<dbReference type="Proteomes" id="UP000775129">
    <property type="component" value="Unassembled WGS sequence"/>
</dbReference>
<accession>A0A921KS00</accession>
<comment type="caution">
    <text evidence="2">The sequence shown here is derived from an EMBL/GenBank/DDBJ whole genome shotgun (WGS) entry which is preliminary data.</text>
</comment>
<sequence length="51" mass="5934">MRVLHQIPARQTRRHERTLDCPCRPSQTVTKRPGEQPAVTITHHPIPKDSR</sequence>
<reference evidence="2" key="2">
    <citation type="submission" date="2021-09" db="EMBL/GenBank/DDBJ databases">
        <authorList>
            <person name="Gilroy R."/>
        </authorList>
    </citation>
    <scope>NUCLEOTIDE SEQUENCE</scope>
    <source>
        <strain evidence="2">1647</strain>
    </source>
</reference>
<evidence type="ECO:0000313" key="2">
    <source>
        <dbReference type="EMBL" id="HJF51232.1"/>
    </source>
</evidence>
<gene>
    <name evidence="2" type="ORF">K8W24_15830</name>
</gene>
<name>A0A921KS00_9MICO</name>
<protein>
    <submittedName>
        <fullName evidence="2">Uncharacterized protein</fullName>
    </submittedName>
</protein>
<feature type="region of interest" description="Disordered" evidence="1">
    <location>
        <begin position="1"/>
        <end position="51"/>
    </location>
</feature>
<dbReference type="EMBL" id="DYWO01000474">
    <property type="protein sequence ID" value="HJF51232.1"/>
    <property type="molecule type" value="Genomic_DNA"/>
</dbReference>
<reference evidence="2" key="1">
    <citation type="journal article" date="2021" name="PeerJ">
        <title>Extensive microbial diversity within the chicken gut microbiome revealed by metagenomics and culture.</title>
        <authorList>
            <person name="Gilroy R."/>
            <person name="Ravi A."/>
            <person name="Getino M."/>
            <person name="Pursley I."/>
            <person name="Horton D.L."/>
            <person name="Alikhan N.F."/>
            <person name="Baker D."/>
            <person name="Gharbi K."/>
            <person name="Hall N."/>
            <person name="Watson M."/>
            <person name="Adriaenssens E.M."/>
            <person name="Foster-Nyarko E."/>
            <person name="Jarju S."/>
            <person name="Secka A."/>
            <person name="Antonio M."/>
            <person name="Oren A."/>
            <person name="Chaudhuri R.R."/>
            <person name="La Ragione R."/>
            <person name="Hildebrand F."/>
            <person name="Pallen M.J."/>
        </authorList>
    </citation>
    <scope>NUCLEOTIDE SEQUENCE</scope>
    <source>
        <strain evidence="2">1647</strain>
    </source>
</reference>
<organism evidence="2 3">
    <name type="scientific">Brachybacterium paraconglomeratum</name>
    <dbReference type="NCBI Taxonomy" id="173362"/>
    <lineage>
        <taxon>Bacteria</taxon>
        <taxon>Bacillati</taxon>
        <taxon>Actinomycetota</taxon>
        <taxon>Actinomycetes</taxon>
        <taxon>Micrococcales</taxon>
        <taxon>Dermabacteraceae</taxon>
        <taxon>Brachybacterium</taxon>
    </lineage>
</organism>
<dbReference type="AlphaFoldDB" id="A0A921KS00"/>
<proteinExistence type="predicted"/>
<evidence type="ECO:0000256" key="1">
    <source>
        <dbReference type="SAM" id="MobiDB-lite"/>
    </source>
</evidence>